<evidence type="ECO:0000256" key="5">
    <source>
        <dbReference type="ARBA" id="ARBA00022837"/>
    </source>
</evidence>
<dbReference type="InterPro" id="IPR004798">
    <property type="entry name" value="CAX-like"/>
</dbReference>
<dbReference type="InterPro" id="IPR044880">
    <property type="entry name" value="NCX_ion-bd_dom_sf"/>
</dbReference>
<gene>
    <name evidence="11" type="ORF">TrCOL_g3771</name>
</gene>
<dbReference type="Gene3D" id="1.20.1420.30">
    <property type="entry name" value="NCX, central ion-binding region"/>
    <property type="match status" value="1"/>
</dbReference>
<keyword evidence="5 9" id="KW-0106">Calcium</keyword>
<dbReference type="GO" id="GO:0012505">
    <property type="term" value="C:endomembrane system"/>
    <property type="evidence" value="ECO:0007669"/>
    <property type="project" value="UniProtKB-SubCell"/>
</dbReference>
<evidence type="ECO:0000256" key="4">
    <source>
        <dbReference type="ARBA" id="ARBA00022692"/>
    </source>
</evidence>
<evidence type="ECO:0000256" key="6">
    <source>
        <dbReference type="ARBA" id="ARBA00022989"/>
    </source>
</evidence>
<dbReference type="InterPro" id="IPR004837">
    <property type="entry name" value="NaCa_Exmemb"/>
</dbReference>
<keyword evidence="4 9" id="KW-0812">Transmembrane</keyword>
<keyword evidence="7 9" id="KW-0406">Ion transport</keyword>
<evidence type="ECO:0000313" key="11">
    <source>
        <dbReference type="EMBL" id="GMI36148.1"/>
    </source>
</evidence>
<keyword evidence="2 9" id="KW-0813">Transport</keyword>
<proteinExistence type="inferred from homology"/>
<reference evidence="12" key="1">
    <citation type="journal article" date="2023" name="Commun. Biol.">
        <title>Genome analysis of Parmales, the sister group of diatoms, reveals the evolutionary specialization of diatoms from phago-mixotrophs to photoautotrophs.</title>
        <authorList>
            <person name="Ban H."/>
            <person name="Sato S."/>
            <person name="Yoshikawa S."/>
            <person name="Yamada K."/>
            <person name="Nakamura Y."/>
            <person name="Ichinomiya M."/>
            <person name="Sato N."/>
            <person name="Blanc-Mathieu R."/>
            <person name="Endo H."/>
            <person name="Kuwata A."/>
            <person name="Ogata H."/>
        </authorList>
    </citation>
    <scope>NUCLEOTIDE SEQUENCE [LARGE SCALE GENOMIC DNA]</scope>
</reference>
<accession>A0A9W7G777</accession>
<evidence type="ECO:0000256" key="8">
    <source>
        <dbReference type="ARBA" id="ARBA00023136"/>
    </source>
</evidence>
<feature type="transmembrane region" description="Helical" evidence="9">
    <location>
        <begin position="370"/>
        <end position="387"/>
    </location>
</feature>
<dbReference type="EMBL" id="BRYA01000937">
    <property type="protein sequence ID" value="GMI36148.1"/>
    <property type="molecule type" value="Genomic_DNA"/>
</dbReference>
<dbReference type="OrthoDB" id="1699231at2759"/>
<name>A0A9W7G777_9STRA</name>
<dbReference type="Pfam" id="PF01699">
    <property type="entry name" value="Na_Ca_ex"/>
    <property type="match status" value="2"/>
</dbReference>
<keyword evidence="8 9" id="KW-0472">Membrane</keyword>
<keyword evidence="6 9" id="KW-1133">Transmembrane helix</keyword>
<dbReference type="NCBIfam" id="TIGR00846">
    <property type="entry name" value="caca2"/>
    <property type="match status" value="1"/>
</dbReference>
<evidence type="ECO:0000256" key="2">
    <source>
        <dbReference type="ARBA" id="ARBA00022448"/>
    </source>
</evidence>
<dbReference type="GO" id="GO:0005774">
    <property type="term" value="C:vacuolar membrane"/>
    <property type="evidence" value="ECO:0007669"/>
    <property type="project" value="UniProtKB-ARBA"/>
</dbReference>
<keyword evidence="9" id="KW-0050">Antiport</keyword>
<protein>
    <recommendedName>
        <fullName evidence="10">Sodium/calcium exchanger membrane region domain-containing protein</fullName>
    </recommendedName>
</protein>
<evidence type="ECO:0000256" key="7">
    <source>
        <dbReference type="ARBA" id="ARBA00023065"/>
    </source>
</evidence>
<comment type="subcellular location">
    <subcellularLocation>
        <location evidence="1">Endomembrane system</location>
        <topology evidence="1">Multi-pass membrane protein</topology>
    </subcellularLocation>
</comment>
<feature type="transmembrane region" description="Helical" evidence="9">
    <location>
        <begin position="303"/>
        <end position="326"/>
    </location>
</feature>
<keyword evidence="3 9" id="KW-0109">Calcium transport</keyword>
<feature type="transmembrane region" description="Helical" evidence="9">
    <location>
        <begin position="94"/>
        <end position="113"/>
    </location>
</feature>
<sequence>MSEEKQRLGWHAVKEARRESRHISGPLNLKMPSRASTGGYGAIGTLDEEEGRVASAKNSIGVLTHMLLSKKINLLLVFLPCGYLSYHQQWGDQYVFWFNFLAMVPLASILGDFTEELALHTNQVVGGLINATFGNAVEVVVAVEAMQAGQIRVVQASMLGSIFSNLLLVLGCCFFFGGLYHKEQEFNATSAISNLSLLTLSSLALVLPTPFAAYYEIENEEVLMVSRIAACFLLAMYIQLLFFQLYTHSYLVEDDDDDEEPEMSFWVAFGGLIFVTILVSLFSEYLVSSIDGFTESSGISKTFVGLIILPVVGNAVEHITAVTVAMKNKMDLSMGVAVGSSSQVSLFVVPFIVLYGWAKNIDMTLNFPHFEIMLYILSVIIVTNCVMNGRSNWLEGSLLISTYFMIAIGFWYEKVREFR</sequence>
<evidence type="ECO:0000256" key="1">
    <source>
        <dbReference type="ARBA" id="ARBA00004127"/>
    </source>
</evidence>
<dbReference type="PANTHER" id="PTHR31503:SF22">
    <property type="entry name" value="VACUOLAR CALCIUM ION TRANSPORTER"/>
    <property type="match status" value="1"/>
</dbReference>
<dbReference type="NCBIfam" id="TIGR00378">
    <property type="entry name" value="cax"/>
    <property type="match status" value="1"/>
</dbReference>
<dbReference type="InterPro" id="IPR004713">
    <property type="entry name" value="CaH_exchang"/>
</dbReference>
<dbReference type="GO" id="GO:0015369">
    <property type="term" value="F:calcium:proton antiporter activity"/>
    <property type="evidence" value="ECO:0007669"/>
    <property type="project" value="UniProtKB-UniRule"/>
</dbReference>
<feature type="transmembrane region" description="Helical" evidence="9">
    <location>
        <begin position="156"/>
        <end position="180"/>
    </location>
</feature>
<organism evidence="11 12">
    <name type="scientific">Triparma columacea</name>
    <dbReference type="NCBI Taxonomy" id="722753"/>
    <lineage>
        <taxon>Eukaryota</taxon>
        <taxon>Sar</taxon>
        <taxon>Stramenopiles</taxon>
        <taxon>Ochrophyta</taxon>
        <taxon>Bolidophyceae</taxon>
        <taxon>Parmales</taxon>
        <taxon>Triparmaceae</taxon>
        <taxon>Triparma</taxon>
    </lineage>
</organism>
<feature type="transmembrane region" description="Helical" evidence="9">
    <location>
        <begin position="222"/>
        <end position="243"/>
    </location>
</feature>
<evidence type="ECO:0000259" key="10">
    <source>
        <dbReference type="Pfam" id="PF01699"/>
    </source>
</evidence>
<feature type="domain" description="Sodium/calcium exchanger membrane region" evidence="10">
    <location>
        <begin position="268"/>
        <end position="410"/>
    </location>
</feature>
<evidence type="ECO:0000313" key="12">
    <source>
        <dbReference type="Proteomes" id="UP001165065"/>
    </source>
</evidence>
<dbReference type="Proteomes" id="UP001165065">
    <property type="component" value="Unassembled WGS sequence"/>
</dbReference>
<feature type="transmembrane region" description="Helical" evidence="9">
    <location>
        <begin position="192"/>
        <end position="215"/>
    </location>
</feature>
<dbReference type="PANTHER" id="PTHR31503">
    <property type="entry name" value="VACUOLAR CALCIUM ION TRANSPORTER"/>
    <property type="match status" value="1"/>
</dbReference>
<evidence type="ECO:0000256" key="3">
    <source>
        <dbReference type="ARBA" id="ARBA00022568"/>
    </source>
</evidence>
<comment type="similarity">
    <text evidence="9">Belongs to the Ca(2+):cation antiporter (CaCA) (TC 2.A.19) family.</text>
</comment>
<comment type="caution">
    <text evidence="11">The sequence shown here is derived from an EMBL/GenBank/DDBJ whole genome shotgun (WGS) entry which is preliminary data.</text>
</comment>
<feature type="transmembrane region" description="Helical" evidence="9">
    <location>
        <begin position="393"/>
        <end position="412"/>
    </location>
</feature>
<dbReference type="GO" id="GO:0006874">
    <property type="term" value="P:intracellular calcium ion homeostasis"/>
    <property type="evidence" value="ECO:0007669"/>
    <property type="project" value="TreeGrafter"/>
</dbReference>
<dbReference type="AlphaFoldDB" id="A0A9W7G777"/>
<comment type="caution">
    <text evidence="9">Lacks conserved residue(s) required for the propagation of feature annotation.</text>
</comment>
<keyword evidence="12" id="KW-1185">Reference proteome</keyword>
<feature type="transmembrane region" description="Helical" evidence="9">
    <location>
        <begin position="263"/>
        <end position="282"/>
    </location>
</feature>
<evidence type="ECO:0000256" key="9">
    <source>
        <dbReference type="RuleBase" id="RU365028"/>
    </source>
</evidence>
<feature type="domain" description="Sodium/calcium exchanger membrane region" evidence="10">
    <location>
        <begin position="95"/>
        <end position="245"/>
    </location>
</feature>
<feature type="transmembrane region" description="Helical" evidence="9">
    <location>
        <begin position="332"/>
        <end position="358"/>
    </location>
</feature>